<evidence type="ECO:0000256" key="1">
    <source>
        <dbReference type="SAM" id="MobiDB-lite"/>
    </source>
</evidence>
<dbReference type="eggNOG" id="COG2210">
    <property type="taxonomic scope" value="Bacteria"/>
</dbReference>
<dbReference type="InterPro" id="IPR032836">
    <property type="entry name" value="DsrE2-like"/>
</dbReference>
<dbReference type="SUPFAM" id="SSF75169">
    <property type="entry name" value="DsrEFH-like"/>
    <property type="match status" value="1"/>
</dbReference>
<gene>
    <name evidence="3" type="ORF">PPSIR1_22781</name>
</gene>
<dbReference type="SUPFAM" id="SSF64307">
    <property type="entry name" value="SirA-like"/>
    <property type="match status" value="1"/>
</dbReference>
<protein>
    <submittedName>
        <fullName evidence="3">Coenzyme A disulfide reductase/ disulfide bond regulator domain</fullName>
    </submittedName>
</protein>
<dbReference type="InterPro" id="IPR036868">
    <property type="entry name" value="TusA-like_sf"/>
</dbReference>
<dbReference type="STRING" id="391625.PPSIR1_22781"/>
<dbReference type="PANTHER" id="PTHR34655:SF2">
    <property type="entry name" value="PEROXIREDOXIN FAMILY PROTEIN"/>
    <property type="match status" value="1"/>
</dbReference>
<dbReference type="InterPro" id="IPR027396">
    <property type="entry name" value="DsrEFH-like"/>
</dbReference>
<dbReference type="EMBL" id="ABCS01000015">
    <property type="protein sequence ID" value="EDM79916.1"/>
    <property type="molecule type" value="Genomic_DNA"/>
</dbReference>
<dbReference type="Proteomes" id="UP000005801">
    <property type="component" value="Unassembled WGS sequence"/>
</dbReference>
<feature type="domain" description="UPF0033" evidence="2">
    <location>
        <begin position="116"/>
        <end position="183"/>
    </location>
</feature>
<dbReference type="Gene3D" id="3.40.1260.10">
    <property type="entry name" value="DsrEFH-like"/>
    <property type="match status" value="1"/>
</dbReference>
<dbReference type="Pfam" id="PF01206">
    <property type="entry name" value="TusA"/>
    <property type="match status" value="1"/>
</dbReference>
<sequence>MLVHADDPAFPADLRAWADSASAKLVRFRERDGQFEALLRVGELVHDAEHELETADEPALAWGRPPTPGRPPSPTPPSPAAHLPRRPDTDAPRRPRANGLERTAPHEAPAPTWHQTLDVRGLQPPESIANLTTAHDRALQNAVIRVLADDPDFPRSLYRWVEDSGASVIHIEHRGLEITALVRVNRPTRAVARQTDAEPPAAPSRARCTLLVLHNDHEALLAALLVANGAAAQGMETKVFFTFWGLNLLRGDRPNLAEARERVGPLQRLMKWMMPRGPRRQPLGKLHFGGLGKNLLRRIMRDQDLMLLPDLMRSAQELGVQFTACTMSMSVMGITRRDLHPHPNLSYGGVSSFVGDARGAELSLVF</sequence>
<accession>A6G2H9</accession>
<dbReference type="PANTHER" id="PTHR34655">
    <property type="entry name" value="CONSERVED WITHIN P. AEROPHILUM"/>
    <property type="match status" value="1"/>
</dbReference>
<evidence type="ECO:0000313" key="4">
    <source>
        <dbReference type="Proteomes" id="UP000005801"/>
    </source>
</evidence>
<dbReference type="AlphaFoldDB" id="A6G2H9"/>
<name>A6G2H9_9BACT</name>
<organism evidence="3 4">
    <name type="scientific">Plesiocystis pacifica SIR-1</name>
    <dbReference type="NCBI Taxonomy" id="391625"/>
    <lineage>
        <taxon>Bacteria</taxon>
        <taxon>Pseudomonadati</taxon>
        <taxon>Myxococcota</taxon>
        <taxon>Polyangia</taxon>
        <taxon>Nannocystales</taxon>
        <taxon>Nannocystaceae</taxon>
        <taxon>Plesiocystis</taxon>
    </lineage>
</organism>
<evidence type="ECO:0000313" key="3">
    <source>
        <dbReference type="EMBL" id="EDM79916.1"/>
    </source>
</evidence>
<evidence type="ECO:0000259" key="2">
    <source>
        <dbReference type="Pfam" id="PF01206"/>
    </source>
</evidence>
<proteinExistence type="predicted"/>
<comment type="caution">
    <text evidence="3">The sequence shown here is derived from an EMBL/GenBank/DDBJ whole genome shotgun (WGS) entry which is preliminary data.</text>
</comment>
<dbReference type="InterPro" id="IPR001455">
    <property type="entry name" value="TusA-like"/>
</dbReference>
<dbReference type="Pfam" id="PF13686">
    <property type="entry name" value="DrsE_2"/>
    <property type="match status" value="1"/>
</dbReference>
<dbReference type="CDD" id="cd00291">
    <property type="entry name" value="SirA_YedF_YeeD"/>
    <property type="match status" value="1"/>
</dbReference>
<reference evidence="3 4" key="1">
    <citation type="submission" date="2007-06" db="EMBL/GenBank/DDBJ databases">
        <authorList>
            <person name="Shimkets L."/>
            <person name="Ferriera S."/>
            <person name="Johnson J."/>
            <person name="Kravitz S."/>
            <person name="Beeson K."/>
            <person name="Sutton G."/>
            <person name="Rogers Y.-H."/>
            <person name="Friedman R."/>
            <person name="Frazier M."/>
            <person name="Venter J.C."/>
        </authorList>
    </citation>
    <scope>NUCLEOTIDE SEQUENCE [LARGE SCALE GENOMIC DNA]</scope>
    <source>
        <strain evidence="3 4">SIR-1</strain>
    </source>
</reference>
<dbReference type="Gene3D" id="3.30.110.40">
    <property type="entry name" value="TusA-like domain"/>
    <property type="match status" value="1"/>
</dbReference>
<feature type="region of interest" description="Disordered" evidence="1">
    <location>
        <begin position="50"/>
        <end position="118"/>
    </location>
</feature>
<keyword evidence="4" id="KW-1185">Reference proteome</keyword>
<feature type="compositionally biased region" description="Pro residues" evidence="1">
    <location>
        <begin position="65"/>
        <end position="79"/>
    </location>
</feature>